<dbReference type="InterPro" id="IPR015424">
    <property type="entry name" value="PyrdxlP-dep_Trfase"/>
</dbReference>
<comment type="catalytic activity">
    <reaction evidence="4">
        <text>O-succinyl-L-homoserine + L-cysteine = L,L-cystathionine + succinate + H(+)</text>
        <dbReference type="Rhea" id="RHEA:20397"/>
        <dbReference type="ChEBI" id="CHEBI:15378"/>
        <dbReference type="ChEBI" id="CHEBI:30031"/>
        <dbReference type="ChEBI" id="CHEBI:35235"/>
        <dbReference type="ChEBI" id="CHEBI:57661"/>
        <dbReference type="ChEBI" id="CHEBI:58161"/>
        <dbReference type="EC" id="2.5.1.48"/>
    </reaction>
</comment>
<name>A0A261FZ76_9BIFI</name>
<dbReference type="GO" id="GO:0019346">
    <property type="term" value="P:transsulfuration"/>
    <property type="evidence" value="ECO:0007669"/>
    <property type="project" value="InterPro"/>
</dbReference>
<dbReference type="InterPro" id="IPR015422">
    <property type="entry name" value="PyrdxlP-dep_Trfase_small"/>
</dbReference>
<dbReference type="Proteomes" id="UP000216074">
    <property type="component" value="Unassembled WGS sequence"/>
</dbReference>
<dbReference type="InterPro" id="IPR015421">
    <property type="entry name" value="PyrdxlP-dep_Trfase_major"/>
</dbReference>
<evidence type="ECO:0000256" key="4">
    <source>
        <dbReference type="ARBA" id="ARBA00051441"/>
    </source>
</evidence>
<evidence type="ECO:0000256" key="7">
    <source>
        <dbReference type="ARBA" id="ARBA00083849"/>
    </source>
</evidence>
<feature type="modified residue" description="N6-(pyridoxal phosphate)lysine" evidence="8">
    <location>
        <position position="210"/>
    </location>
</feature>
<dbReference type="EC" id="2.5.1.48" evidence="5"/>
<reference evidence="10 11" key="1">
    <citation type="journal article" date="2017" name="BMC Genomics">
        <title>Comparative genomic and phylogenomic analyses of the Bifidobacteriaceae family.</title>
        <authorList>
            <person name="Lugli G.A."/>
            <person name="Milani C."/>
            <person name="Turroni F."/>
            <person name="Duranti S."/>
            <person name="Mancabelli L."/>
            <person name="Mangifesta M."/>
            <person name="Ferrario C."/>
            <person name="Modesto M."/>
            <person name="Mattarelli P."/>
            <person name="Jiri K."/>
            <person name="van Sinderen D."/>
            <person name="Ventura M."/>
        </authorList>
    </citation>
    <scope>NUCLEOTIDE SEQUENCE [LARGE SCALE GENOMIC DNA]</scope>
    <source>
        <strain evidence="10 11">DSM 100202</strain>
    </source>
</reference>
<dbReference type="CDD" id="cd00614">
    <property type="entry name" value="CGS_like"/>
    <property type="match status" value="1"/>
</dbReference>
<evidence type="ECO:0000313" key="10">
    <source>
        <dbReference type="EMBL" id="OZG64428.1"/>
    </source>
</evidence>
<dbReference type="PANTHER" id="PTHR11808:SF15">
    <property type="entry name" value="CYSTATHIONINE GAMMA-LYASE"/>
    <property type="match status" value="1"/>
</dbReference>
<keyword evidence="3 8" id="KW-0663">Pyridoxal phosphate</keyword>
<evidence type="ECO:0000313" key="11">
    <source>
        <dbReference type="Proteomes" id="UP000216074"/>
    </source>
</evidence>
<comment type="caution">
    <text evidence="10">The sequence shown here is derived from an EMBL/GenBank/DDBJ whole genome shotgun (WGS) entry which is preliminary data.</text>
</comment>
<comment type="cofactor">
    <cofactor evidence="1 9">
        <name>pyridoxal 5'-phosphate</name>
        <dbReference type="ChEBI" id="CHEBI:597326"/>
    </cofactor>
</comment>
<organism evidence="10 11">
    <name type="scientific">Bifidobacterium hapali</name>
    <dbReference type="NCBI Taxonomy" id="1630172"/>
    <lineage>
        <taxon>Bacteria</taxon>
        <taxon>Bacillati</taxon>
        <taxon>Actinomycetota</taxon>
        <taxon>Actinomycetes</taxon>
        <taxon>Bifidobacteriales</taxon>
        <taxon>Bifidobacteriaceae</taxon>
        <taxon>Bifidobacterium</taxon>
    </lineage>
</organism>
<dbReference type="AlphaFoldDB" id="A0A261FZ76"/>
<dbReference type="GO" id="GO:0019343">
    <property type="term" value="P:cysteine biosynthetic process via cystathionine"/>
    <property type="evidence" value="ECO:0007669"/>
    <property type="project" value="TreeGrafter"/>
</dbReference>
<dbReference type="GO" id="GO:0030170">
    <property type="term" value="F:pyridoxal phosphate binding"/>
    <property type="evidence" value="ECO:0007669"/>
    <property type="project" value="InterPro"/>
</dbReference>
<dbReference type="GO" id="GO:0005737">
    <property type="term" value="C:cytoplasm"/>
    <property type="evidence" value="ECO:0007669"/>
    <property type="project" value="TreeGrafter"/>
</dbReference>
<dbReference type="NCBIfam" id="NF005871">
    <property type="entry name" value="PRK07811.1"/>
    <property type="match status" value="1"/>
</dbReference>
<protein>
    <recommendedName>
        <fullName evidence="6">Cystathionine gamma-synthase</fullName>
        <ecNumber evidence="5">2.5.1.48</ecNumber>
    </recommendedName>
    <alternativeName>
        <fullName evidence="7">O-succinylhomoserine (thiol)-lyase</fullName>
    </alternativeName>
</protein>
<dbReference type="PIRSF" id="PIRSF001434">
    <property type="entry name" value="CGS"/>
    <property type="match status" value="1"/>
</dbReference>
<dbReference type="Gene3D" id="3.40.640.10">
    <property type="entry name" value="Type I PLP-dependent aspartate aminotransferase-like (Major domain)"/>
    <property type="match status" value="1"/>
</dbReference>
<dbReference type="Gene3D" id="3.90.1150.10">
    <property type="entry name" value="Aspartate Aminotransferase, domain 1"/>
    <property type="match status" value="1"/>
</dbReference>
<dbReference type="GO" id="GO:0003962">
    <property type="term" value="F:cystathionine gamma-synthase activity"/>
    <property type="evidence" value="ECO:0007669"/>
    <property type="project" value="UniProtKB-EC"/>
</dbReference>
<evidence type="ECO:0000256" key="5">
    <source>
        <dbReference type="ARBA" id="ARBA00066530"/>
    </source>
</evidence>
<evidence type="ECO:0000256" key="8">
    <source>
        <dbReference type="PIRSR" id="PIRSR001434-2"/>
    </source>
</evidence>
<dbReference type="RefSeq" id="WP_094729708.1">
    <property type="nucleotide sequence ID" value="NZ_MWWY01000022.1"/>
</dbReference>
<dbReference type="OrthoDB" id="9780685at2"/>
<gene>
    <name evidence="10" type="ORF">BHAP_1075</name>
</gene>
<evidence type="ECO:0000256" key="1">
    <source>
        <dbReference type="ARBA" id="ARBA00001933"/>
    </source>
</evidence>
<dbReference type="FunFam" id="3.40.640.10:FF:000009">
    <property type="entry name" value="Cystathionine gamma-synthase homolog"/>
    <property type="match status" value="1"/>
</dbReference>
<dbReference type="GO" id="GO:0004123">
    <property type="term" value="F:cystathionine gamma-lyase activity"/>
    <property type="evidence" value="ECO:0007669"/>
    <property type="project" value="TreeGrafter"/>
</dbReference>
<proteinExistence type="inferred from homology"/>
<dbReference type="Pfam" id="PF01053">
    <property type="entry name" value="Cys_Met_Meta_PP"/>
    <property type="match status" value="1"/>
</dbReference>
<dbReference type="PANTHER" id="PTHR11808">
    <property type="entry name" value="TRANS-SULFURATION ENZYME FAMILY MEMBER"/>
    <property type="match status" value="1"/>
</dbReference>
<dbReference type="SUPFAM" id="SSF53383">
    <property type="entry name" value="PLP-dependent transferases"/>
    <property type="match status" value="1"/>
</dbReference>
<evidence type="ECO:0000256" key="9">
    <source>
        <dbReference type="RuleBase" id="RU362118"/>
    </source>
</evidence>
<evidence type="ECO:0000256" key="2">
    <source>
        <dbReference type="ARBA" id="ARBA00009077"/>
    </source>
</evidence>
<evidence type="ECO:0000256" key="6">
    <source>
        <dbReference type="ARBA" id="ARBA00068008"/>
    </source>
</evidence>
<evidence type="ECO:0000256" key="3">
    <source>
        <dbReference type="ARBA" id="ARBA00022898"/>
    </source>
</evidence>
<comment type="similarity">
    <text evidence="2 9">Belongs to the trans-sulfuration enzymes family.</text>
</comment>
<dbReference type="InterPro" id="IPR000277">
    <property type="entry name" value="Cys/Met-Metab_PyrdxlP-dep_enz"/>
</dbReference>
<dbReference type="FunFam" id="3.90.1150.10:FF:000008">
    <property type="entry name" value="Cystathionine gamma-synthase"/>
    <property type="match status" value="1"/>
</dbReference>
<accession>A0A261FZ76</accession>
<sequence>MTISTNAAALAASKLATRAIHAGQEPDPTTGAVVTPIYATSTFKQDGVGGLRNGYDYSRSINPTRNSFDAQLASVEGAKYALSFSSGLAAIDVLLRSTVKPGDNILLGNDVYGGTYRLLSKVFVPWGVGLDVIDITDTNAVDAALAAKSYAWIWVETPSNPLLNITDIAATVAVAHKHGTRVAVDNTFASPVLQHPLDDGADAVVYSTTKYIGGHSDVVGGAVLLNDEETRDTVAFLQNAAGAVPSPFDSWLDIRGLKTLDLRVKQHSRNALKIAQWLEGHDEVERVWYPGLESHPGHEIAARQMHGGFGGMISVQIKAGFEAAKRFVGATQVFTLAESLGGVESLIEHPGAMTHASVAGTTLEVPANLVRLSVGIEDADDLIADLDQAFKAI</sequence>
<keyword evidence="11" id="KW-1185">Reference proteome</keyword>
<dbReference type="EMBL" id="MWWY01000022">
    <property type="protein sequence ID" value="OZG64428.1"/>
    <property type="molecule type" value="Genomic_DNA"/>
</dbReference>